<organism evidence="2 3">
    <name type="scientific">Pleurodeles waltl</name>
    <name type="common">Iberian ribbed newt</name>
    <dbReference type="NCBI Taxonomy" id="8319"/>
    <lineage>
        <taxon>Eukaryota</taxon>
        <taxon>Metazoa</taxon>
        <taxon>Chordata</taxon>
        <taxon>Craniata</taxon>
        <taxon>Vertebrata</taxon>
        <taxon>Euteleostomi</taxon>
        <taxon>Amphibia</taxon>
        <taxon>Batrachia</taxon>
        <taxon>Caudata</taxon>
        <taxon>Salamandroidea</taxon>
        <taxon>Salamandridae</taxon>
        <taxon>Pleurodelinae</taxon>
        <taxon>Pleurodeles</taxon>
    </lineage>
</organism>
<evidence type="ECO:0000256" key="1">
    <source>
        <dbReference type="SAM" id="MobiDB-lite"/>
    </source>
</evidence>
<keyword evidence="3" id="KW-1185">Reference proteome</keyword>
<dbReference type="EMBL" id="JANPWB010000004">
    <property type="protein sequence ID" value="KAJ1191578.1"/>
    <property type="molecule type" value="Genomic_DNA"/>
</dbReference>
<reference evidence="2" key="1">
    <citation type="journal article" date="2022" name="bioRxiv">
        <title>Sequencing and chromosome-scale assembly of the giantPleurodeles waltlgenome.</title>
        <authorList>
            <person name="Brown T."/>
            <person name="Elewa A."/>
            <person name="Iarovenko S."/>
            <person name="Subramanian E."/>
            <person name="Araus A.J."/>
            <person name="Petzold A."/>
            <person name="Susuki M."/>
            <person name="Suzuki K.-i.T."/>
            <person name="Hayashi T."/>
            <person name="Toyoda A."/>
            <person name="Oliveira C."/>
            <person name="Osipova E."/>
            <person name="Leigh N.D."/>
            <person name="Simon A."/>
            <person name="Yun M.H."/>
        </authorList>
    </citation>
    <scope>NUCLEOTIDE SEQUENCE</scope>
    <source>
        <strain evidence="2">20211129_DDA</strain>
        <tissue evidence="2">Liver</tissue>
    </source>
</reference>
<comment type="caution">
    <text evidence="2">The sequence shown here is derived from an EMBL/GenBank/DDBJ whole genome shotgun (WGS) entry which is preliminary data.</text>
</comment>
<evidence type="ECO:0000313" key="2">
    <source>
        <dbReference type="EMBL" id="KAJ1191578.1"/>
    </source>
</evidence>
<dbReference type="Proteomes" id="UP001066276">
    <property type="component" value="Chromosome 2_2"/>
</dbReference>
<feature type="compositionally biased region" description="Basic and acidic residues" evidence="1">
    <location>
        <begin position="60"/>
        <end position="76"/>
    </location>
</feature>
<protein>
    <submittedName>
        <fullName evidence="2">Uncharacterized protein</fullName>
    </submittedName>
</protein>
<sequence>MLAFGSGAEERKTTDGEKKEGVDDGELRDVSSGSPSWAEPAAPSADYRPKENRKKPVVPSRDEGDRLREAGRESQPRFRRSVADTGAWGFLG</sequence>
<evidence type="ECO:0000313" key="3">
    <source>
        <dbReference type="Proteomes" id="UP001066276"/>
    </source>
</evidence>
<feature type="region of interest" description="Disordered" evidence="1">
    <location>
        <begin position="1"/>
        <end position="92"/>
    </location>
</feature>
<feature type="compositionally biased region" description="Basic and acidic residues" evidence="1">
    <location>
        <begin position="8"/>
        <end position="29"/>
    </location>
</feature>
<accession>A0AAV7URT7</accession>
<name>A0AAV7URT7_PLEWA</name>
<dbReference type="AlphaFoldDB" id="A0AAV7URT7"/>
<proteinExistence type="predicted"/>
<gene>
    <name evidence="2" type="ORF">NDU88_000894</name>
</gene>
<feature type="compositionally biased region" description="Low complexity" evidence="1">
    <location>
        <begin position="31"/>
        <end position="45"/>
    </location>
</feature>